<dbReference type="Proteomes" id="UP000017836">
    <property type="component" value="Unassembled WGS sequence"/>
</dbReference>
<dbReference type="Gramene" id="ERN07218">
    <property type="protein sequence ID" value="ERN07218"/>
    <property type="gene ID" value="AMTR_s00019p00180290"/>
</dbReference>
<dbReference type="EMBL" id="KI393807">
    <property type="protein sequence ID" value="ERN07218.1"/>
    <property type="molecule type" value="Genomic_DNA"/>
</dbReference>
<protein>
    <submittedName>
        <fullName evidence="2">Uncharacterized protein</fullName>
    </submittedName>
</protein>
<gene>
    <name evidence="2" type="ORF">AMTR_s00019p00180290</name>
</gene>
<feature type="region of interest" description="Disordered" evidence="1">
    <location>
        <begin position="1"/>
        <end position="21"/>
    </location>
</feature>
<reference evidence="3" key="1">
    <citation type="journal article" date="2013" name="Science">
        <title>The Amborella genome and the evolution of flowering plants.</title>
        <authorList>
            <consortium name="Amborella Genome Project"/>
        </authorList>
    </citation>
    <scope>NUCLEOTIDE SEQUENCE [LARGE SCALE GENOMIC DNA]</scope>
</reference>
<feature type="compositionally biased region" description="Basic and acidic residues" evidence="1">
    <location>
        <begin position="9"/>
        <end position="18"/>
    </location>
</feature>
<evidence type="ECO:0000313" key="2">
    <source>
        <dbReference type="EMBL" id="ERN07218.1"/>
    </source>
</evidence>
<proteinExistence type="predicted"/>
<dbReference type="HOGENOM" id="CLU_1789434_0_0_1"/>
<name>W1PGY6_AMBTC</name>
<dbReference type="AlphaFoldDB" id="W1PGY6"/>
<evidence type="ECO:0000313" key="3">
    <source>
        <dbReference type="Proteomes" id="UP000017836"/>
    </source>
</evidence>
<accession>W1PGY6</accession>
<organism evidence="2 3">
    <name type="scientific">Amborella trichopoda</name>
    <dbReference type="NCBI Taxonomy" id="13333"/>
    <lineage>
        <taxon>Eukaryota</taxon>
        <taxon>Viridiplantae</taxon>
        <taxon>Streptophyta</taxon>
        <taxon>Embryophyta</taxon>
        <taxon>Tracheophyta</taxon>
        <taxon>Spermatophyta</taxon>
        <taxon>Magnoliopsida</taxon>
        <taxon>Amborellales</taxon>
        <taxon>Amborellaceae</taxon>
        <taxon>Amborella</taxon>
    </lineage>
</organism>
<evidence type="ECO:0000256" key="1">
    <source>
        <dbReference type="SAM" id="MobiDB-lite"/>
    </source>
</evidence>
<keyword evidence="3" id="KW-1185">Reference proteome</keyword>
<sequence length="145" mass="16309">MRVKRHFQQPKDDKESGKPSHLVKHCRMPKMTKTGNAVVDDMQLELQYKDGEGEVQEDFTWVMEKPKLEFTVGEKSFTLSALEMDVTKRLSIVLKNACWLSVALVPIHSNKVHCGCATGYSPLRCLQTAEGIGGDVKDNRVMDDA</sequence>